<gene>
    <name evidence="1" type="primary">34</name>
    <name evidence="1" type="ORF">PBI_JOSHKAYV_34</name>
</gene>
<keyword evidence="2" id="KW-1185">Reference proteome</keyword>
<reference evidence="1 2" key="1">
    <citation type="submission" date="2017-07" db="EMBL/GenBank/DDBJ databases">
        <authorList>
            <person name="Thaver V."/>
            <person name="Mbili M.J."/>
            <person name="Njiva N."/>
            <person name="Ngwane S."/>
            <person name="Mbatha S."/>
            <person name="Nerwande A.T."/>
            <person name="Ramphal U."/>
            <person name="Mpangane S."/>
            <person name="Munsamy V."/>
            <person name="Guerrero Bustamante C.A."/>
            <person name="Pope W.H."/>
            <person name="Russell D.A."/>
            <person name="Garlena R.A."/>
            <person name="Larsen M.H."/>
            <person name="Jacobs-Sera D."/>
            <person name="Hatfull G.F."/>
        </authorList>
    </citation>
    <scope>NUCLEOTIDE SEQUENCE [LARGE SCALE GENOMIC DNA]</scope>
</reference>
<evidence type="ECO:0000313" key="1">
    <source>
        <dbReference type="EMBL" id="ASZ75374.1"/>
    </source>
</evidence>
<accession>A0A249XTR0</accession>
<sequence>MRYGDGMGYGIEYTPKARRKVVDIRPKAGPVTVTKSDGTVEIVDPLPPKKIRKKRR</sequence>
<dbReference type="Proteomes" id="UP000225285">
    <property type="component" value="Segment"/>
</dbReference>
<evidence type="ECO:0000313" key="2">
    <source>
        <dbReference type="Proteomes" id="UP000225285"/>
    </source>
</evidence>
<name>A0A249XTR0_9CAUD</name>
<dbReference type="KEGG" id="vg:64947845"/>
<dbReference type="GeneID" id="64947845"/>
<protein>
    <submittedName>
        <fullName evidence="1">Uncharacterized protein</fullName>
    </submittedName>
</protein>
<dbReference type="EMBL" id="MF472896">
    <property type="protein sequence ID" value="ASZ75374.1"/>
    <property type="molecule type" value="Genomic_DNA"/>
</dbReference>
<dbReference type="RefSeq" id="YP_010064028.1">
    <property type="nucleotide sequence ID" value="NC_054812.1"/>
</dbReference>
<proteinExistence type="predicted"/>
<organism evidence="1 2">
    <name type="scientific">Mycobacterium phage JoshKayV</name>
    <dbReference type="NCBI Taxonomy" id="2024294"/>
    <lineage>
        <taxon>Viruses</taxon>
        <taxon>Duplodnaviria</taxon>
        <taxon>Heunggongvirae</taxon>
        <taxon>Uroviricota</taxon>
        <taxon>Caudoviricetes</taxon>
        <taxon>Turbidovirus</taxon>
        <taxon>Turbidovirus joshkayV</taxon>
    </lineage>
</organism>